<dbReference type="InterPro" id="IPR004154">
    <property type="entry name" value="Anticodon-bd"/>
</dbReference>
<dbReference type="SUPFAM" id="SSF55681">
    <property type="entry name" value="Class II aaRS and biotin synthetases"/>
    <property type="match status" value="1"/>
</dbReference>
<evidence type="ECO:0000256" key="5">
    <source>
        <dbReference type="ARBA" id="ARBA00022840"/>
    </source>
</evidence>
<evidence type="ECO:0000259" key="11">
    <source>
        <dbReference type="PROSITE" id="PS50862"/>
    </source>
</evidence>
<sequence length="700" mass="75728">MLPFTGAAGAMRRGVLQVVTARSYAALSRTDARALSTTTAATQRAAVRLSTLFMPTLKAAQQAGLSKGTLDSPSHEPAEQSLNLLLRGGYIRQSSSGVYTLLPLGLRMVQKIQRIIEEEMEGIGASRIEMPTLLSSSLWRKTGRWTTMGSELYRLQDRRGSEYVLGPTHEEEVTRLVSDEVHSGRALPVRVFQVTTKHRDEPRPRSGLLRTRAFLMKDLYTFDASLEDAAATYEQVRAAYARIFDRILNRTDASSQTHLWSGWKAAEADTGAIGGHRSHEYHMEDAAGEDHLLSCSNTSACTYAANVERAVSLPSKAKSLPHGSEEVQVHLFGPAPTSVGKGATHMVTGGTLHAIVIPKNDTLNEIKVNRALTEGTSSGPNNAPLWSESSPSDHNGSEWDWVDRPEGPLVRFTSLDIALDNVCSSLEPEEVEEAVHRAVLAYSSKTSSATPTEDAQQPQLADFFPGQLRADSRLPSAAQLPVRHVDLRTAEEGDLCASCGKGTLVQHRAVEVGHTFLLGTRYSDALEVGFAPVANQNVSGQNSKPSGRIPFQMGCYGIGVTRLVGILAQRAVAAFDLAHQAKNTNTSAQSSGLLWPPAVAPFGAIIVMSTPITPEKEKAVDLLVKRLTASSPPRDQDQNQPLSESDVLIDDRPNVSLGAKLKDADLIGSSRVIIIGKHWQNTGEVEVRDAGKPTVYESLT</sequence>
<dbReference type="Proteomes" id="UP000077521">
    <property type="component" value="Unassembled WGS sequence"/>
</dbReference>
<dbReference type="SUPFAM" id="SSF52954">
    <property type="entry name" value="Class II aaRS ABD-related"/>
    <property type="match status" value="1"/>
</dbReference>
<evidence type="ECO:0000256" key="2">
    <source>
        <dbReference type="ARBA" id="ARBA00012831"/>
    </source>
</evidence>
<proteinExistence type="inferred from homology"/>
<dbReference type="GO" id="GO:0006433">
    <property type="term" value="P:prolyl-tRNA aminoacylation"/>
    <property type="evidence" value="ECO:0007669"/>
    <property type="project" value="InterPro"/>
</dbReference>
<dbReference type="EMBL" id="LWDF02000010">
    <property type="protein sequence ID" value="KAE8260455.1"/>
    <property type="molecule type" value="Genomic_DNA"/>
</dbReference>
<dbReference type="EC" id="6.1.1.15" evidence="2"/>
<dbReference type="InterPro" id="IPR006195">
    <property type="entry name" value="aa-tRNA-synth_II"/>
</dbReference>
<dbReference type="PANTHER" id="PTHR42753">
    <property type="entry name" value="MITOCHONDRIAL RIBOSOME PROTEIN L39/PROLYL-TRNA LIGASE FAMILY MEMBER"/>
    <property type="match status" value="1"/>
</dbReference>
<accession>A0A177TTH9</accession>
<dbReference type="InterPro" id="IPR050062">
    <property type="entry name" value="Pro-tRNA_synthetase"/>
</dbReference>
<gene>
    <name evidence="12" type="ORF">A4X13_0g319</name>
</gene>
<keyword evidence="3" id="KW-0436">Ligase</keyword>
<comment type="similarity">
    <text evidence="1">Belongs to the class-II aminoacyl-tRNA synthetase family.</text>
</comment>
<reference evidence="12" key="2">
    <citation type="journal article" date="2019" name="IMA Fungus">
        <title>Genome sequencing and comparison of five Tilletia species to identify candidate genes for the detection of regulated species infecting wheat.</title>
        <authorList>
            <person name="Nguyen H.D.T."/>
            <person name="Sultana T."/>
            <person name="Kesanakurti P."/>
            <person name="Hambleton S."/>
        </authorList>
    </citation>
    <scope>NUCLEOTIDE SEQUENCE</scope>
    <source>
        <strain evidence="12">DAOMC 236416</strain>
    </source>
</reference>
<evidence type="ECO:0000256" key="1">
    <source>
        <dbReference type="ARBA" id="ARBA00008226"/>
    </source>
</evidence>
<organism evidence="12 13">
    <name type="scientific">Tilletia indica</name>
    <dbReference type="NCBI Taxonomy" id="43049"/>
    <lineage>
        <taxon>Eukaryota</taxon>
        <taxon>Fungi</taxon>
        <taxon>Dikarya</taxon>
        <taxon>Basidiomycota</taxon>
        <taxon>Ustilaginomycotina</taxon>
        <taxon>Exobasidiomycetes</taxon>
        <taxon>Tilletiales</taxon>
        <taxon>Tilletiaceae</taxon>
        <taxon>Tilletia</taxon>
    </lineage>
</organism>
<comment type="caution">
    <text evidence="12">The sequence shown here is derived from an EMBL/GenBank/DDBJ whole genome shotgun (WGS) entry which is preliminary data.</text>
</comment>
<evidence type="ECO:0000256" key="4">
    <source>
        <dbReference type="ARBA" id="ARBA00022741"/>
    </source>
</evidence>
<keyword evidence="7" id="KW-0030">Aminoacyl-tRNA synthetase</keyword>
<keyword evidence="13" id="KW-1185">Reference proteome</keyword>
<evidence type="ECO:0000256" key="8">
    <source>
        <dbReference type="ARBA" id="ARBA00029731"/>
    </source>
</evidence>
<protein>
    <recommendedName>
        <fullName evidence="2">proline--tRNA ligase</fullName>
        <ecNumber evidence="2">6.1.1.15</ecNumber>
    </recommendedName>
    <alternativeName>
        <fullName evidence="8">Prolyl-tRNA synthetase</fullName>
    </alternativeName>
</protein>
<dbReference type="PRINTS" id="PR01046">
    <property type="entry name" value="TRNASYNTHPRO"/>
</dbReference>
<keyword evidence="6" id="KW-0648">Protein biosynthesis</keyword>
<evidence type="ECO:0000256" key="6">
    <source>
        <dbReference type="ARBA" id="ARBA00022917"/>
    </source>
</evidence>
<evidence type="ECO:0000256" key="3">
    <source>
        <dbReference type="ARBA" id="ARBA00022598"/>
    </source>
</evidence>
<dbReference type="InterPro" id="IPR002314">
    <property type="entry name" value="aa-tRNA-synt_IIb"/>
</dbReference>
<evidence type="ECO:0000256" key="7">
    <source>
        <dbReference type="ARBA" id="ARBA00023146"/>
    </source>
</evidence>
<evidence type="ECO:0000256" key="9">
    <source>
        <dbReference type="ARBA" id="ARBA00047671"/>
    </source>
</evidence>
<dbReference type="Pfam" id="PF00587">
    <property type="entry name" value="tRNA-synt_2b"/>
    <property type="match status" value="1"/>
</dbReference>
<dbReference type="PROSITE" id="PS50862">
    <property type="entry name" value="AA_TRNA_LIGASE_II"/>
    <property type="match status" value="1"/>
</dbReference>
<dbReference type="AlphaFoldDB" id="A0A177TTH9"/>
<evidence type="ECO:0000313" key="12">
    <source>
        <dbReference type="EMBL" id="KAE8260455.1"/>
    </source>
</evidence>
<comment type="catalytic activity">
    <reaction evidence="9">
        <text>tRNA(Pro) + L-proline + ATP = L-prolyl-tRNA(Pro) + AMP + diphosphate</text>
        <dbReference type="Rhea" id="RHEA:14305"/>
        <dbReference type="Rhea" id="RHEA-COMP:9700"/>
        <dbReference type="Rhea" id="RHEA-COMP:9702"/>
        <dbReference type="ChEBI" id="CHEBI:30616"/>
        <dbReference type="ChEBI" id="CHEBI:33019"/>
        <dbReference type="ChEBI" id="CHEBI:60039"/>
        <dbReference type="ChEBI" id="CHEBI:78442"/>
        <dbReference type="ChEBI" id="CHEBI:78532"/>
        <dbReference type="ChEBI" id="CHEBI:456215"/>
        <dbReference type="EC" id="6.1.1.15"/>
    </reaction>
</comment>
<dbReference type="Pfam" id="PF03129">
    <property type="entry name" value="HGTP_anticodon"/>
    <property type="match status" value="1"/>
</dbReference>
<keyword evidence="5" id="KW-0067">ATP-binding</keyword>
<feature type="region of interest" description="Disordered" evidence="10">
    <location>
        <begin position="373"/>
        <end position="399"/>
    </location>
</feature>
<evidence type="ECO:0000256" key="10">
    <source>
        <dbReference type="SAM" id="MobiDB-lite"/>
    </source>
</evidence>
<dbReference type="Gene3D" id="3.30.930.10">
    <property type="entry name" value="Bira Bifunctional Protein, Domain 2"/>
    <property type="match status" value="2"/>
</dbReference>
<dbReference type="InterPro" id="IPR036621">
    <property type="entry name" value="Anticodon-bd_dom_sf"/>
</dbReference>
<dbReference type="GO" id="GO:0005524">
    <property type="term" value="F:ATP binding"/>
    <property type="evidence" value="ECO:0007669"/>
    <property type="project" value="UniProtKB-KW"/>
</dbReference>
<reference evidence="12" key="1">
    <citation type="submission" date="2016-04" db="EMBL/GenBank/DDBJ databases">
        <authorList>
            <person name="Nguyen H.D."/>
            <person name="Samba Siva P."/>
            <person name="Cullis J."/>
            <person name="Levesque C.A."/>
            <person name="Hambleton S."/>
        </authorList>
    </citation>
    <scope>NUCLEOTIDE SEQUENCE</scope>
    <source>
        <strain evidence="12">DAOMC 236416</strain>
    </source>
</reference>
<dbReference type="Gene3D" id="3.40.50.800">
    <property type="entry name" value="Anticodon-binding domain"/>
    <property type="match status" value="1"/>
</dbReference>
<feature type="domain" description="Aminoacyl-transfer RNA synthetases class-II family profile" evidence="11">
    <location>
        <begin position="92"/>
        <end position="596"/>
    </location>
</feature>
<dbReference type="GO" id="GO:0005739">
    <property type="term" value="C:mitochondrion"/>
    <property type="evidence" value="ECO:0007669"/>
    <property type="project" value="TreeGrafter"/>
</dbReference>
<name>A0A177TTH9_9BASI</name>
<dbReference type="InterPro" id="IPR002316">
    <property type="entry name" value="Pro-tRNA-ligase_IIa"/>
</dbReference>
<dbReference type="InterPro" id="IPR045864">
    <property type="entry name" value="aa-tRNA-synth_II/BPL/LPL"/>
</dbReference>
<dbReference type="GO" id="GO:0004827">
    <property type="term" value="F:proline-tRNA ligase activity"/>
    <property type="evidence" value="ECO:0007669"/>
    <property type="project" value="UniProtKB-EC"/>
</dbReference>
<dbReference type="PANTHER" id="PTHR42753:SF2">
    <property type="entry name" value="PROLINE--TRNA LIGASE"/>
    <property type="match status" value="1"/>
</dbReference>
<keyword evidence="4" id="KW-0547">Nucleotide-binding</keyword>
<evidence type="ECO:0000313" key="13">
    <source>
        <dbReference type="Proteomes" id="UP000077521"/>
    </source>
</evidence>